<evidence type="ECO:0000313" key="6">
    <source>
        <dbReference type="EMBL" id="KEH34272.1"/>
    </source>
</evidence>
<keyword evidence="3" id="KW-0378">Hydrolase</keyword>
<protein>
    <submittedName>
        <fullName evidence="6">GDSL-like lipase/acylhydrolase</fullName>
    </submittedName>
</protein>
<keyword evidence="4" id="KW-0325">Glycoprotein</keyword>
<proteinExistence type="inferred from homology"/>
<dbReference type="PANTHER" id="PTHR22835">
    <property type="entry name" value="ZINC FINGER FYVE DOMAIN CONTAINING PROTEIN"/>
    <property type="match status" value="1"/>
</dbReference>
<feature type="signal peptide" evidence="5">
    <location>
        <begin position="1"/>
        <end position="15"/>
    </location>
</feature>
<evidence type="ECO:0000313" key="8">
    <source>
        <dbReference type="Proteomes" id="UP000002051"/>
    </source>
</evidence>
<dbReference type="Gene3D" id="3.40.50.1110">
    <property type="entry name" value="SGNH hydrolase"/>
    <property type="match status" value="1"/>
</dbReference>
<dbReference type="HOGENOM" id="CLU_015101_2_1_1"/>
<dbReference type="Pfam" id="PF00657">
    <property type="entry name" value="Lipase_GDSL"/>
    <property type="match status" value="1"/>
</dbReference>
<sequence>MVMIFIIFAITFTYCFLGNVVSISNGNEIFVRDETYANSLPYEAIFNFGDSISDTGNVAAFSNKTMPDNSPYGSTYFKHPSGRLSNGRLIIDFIAEAYGLPFLPAYMNVNNSQVDMKKGVNFAFSGASALEKIYFARRGIIEPQTDHSLSVQFEWFKKLKSFMCKSKKGFIITPYIFCFYFKKSLFIVGEIGGNDVLQYISSKKFTKIRKVVPYLVESITHTTISLIKEGAVELVIPGNFPIGCNAGVLTNLISTKKEDYDELGCLIAYNAFAEYYNEQLKNSIETLRHKYPQAKIIYFDYYNNLKRLYQTPQQYGFISDKEEILKACCGGSGPYHVNLEIFCGTGSSTVCPDPSKYINWDGSHLTEASYKLIAKGLVEGPFANPSLKTPLFNIA</sequence>
<dbReference type="InterPro" id="IPR036514">
    <property type="entry name" value="SGNH_hydro_sf"/>
</dbReference>
<dbReference type="SUPFAM" id="SSF52266">
    <property type="entry name" value="SGNH hydrolase"/>
    <property type="match status" value="1"/>
</dbReference>
<reference evidence="6 8" key="1">
    <citation type="journal article" date="2011" name="Nature">
        <title>The Medicago genome provides insight into the evolution of rhizobial symbioses.</title>
        <authorList>
            <person name="Young N.D."/>
            <person name="Debelle F."/>
            <person name="Oldroyd G.E."/>
            <person name="Geurts R."/>
            <person name="Cannon S.B."/>
            <person name="Udvardi M.K."/>
            <person name="Benedito V.A."/>
            <person name="Mayer K.F."/>
            <person name="Gouzy J."/>
            <person name="Schoof H."/>
            <person name="Van de Peer Y."/>
            <person name="Proost S."/>
            <person name="Cook D.R."/>
            <person name="Meyers B.C."/>
            <person name="Spannagl M."/>
            <person name="Cheung F."/>
            <person name="De Mita S."/>
            <person name="Krishnakumar V."/>
            <person name="Gundlach H."/>
            <person name="Zhou S."/>
            <person name="Mudge J."/>
            <person name="Bharti A.K."/>
            <person name="Murray J.D."/>
            <person name="Naoumkina M.A."/>
            <person name="Rosen B."/>
            <person name="Silverstein K.A."/>
            <person name="Tang H."/>
            <person name="Rombauts S."/>
            <person name="Zhao P.X."/>
            <person name="Zhou P."/>
            <person name="Barbe V."/>
            <person name="Bardou P."/>
            <person name="Bechner M."/>
            <person name="Bellec A."/>
            <person name="Berger A."/>
            <person name="Berges H."/>
            <person name="Bidwell S."/>
            <person name="Bisseling T."/>
            <person name="Choisne N."/>
            <person name="Couloux A."/>
            <person name="Denny R."/>
            <person name="Deshpande S."/>
            <person name="Dai X."/>
            <person name="Doyle J.J."/>
            <person name="Dudez A.M."/>
            <person name="Farmer A.D."/>
            <person name="Fouteau S."/>
            <person name="Franken C."/>
            <person name="Gibelin C."/>
            <person name="Gish J."/>
            <person name="Goldstein S."/>
            <person name="Gonzalez A.J."/>
            <person name="Green P.J."/>
            <person name="Hallab A."/>
            <person name="Hartog M."/>
            <person name="Hua A."/>
            <person name="Humphray S.J."/>
            <person name="Jeong D.H."/>
            <person name="Jing Y."/>
            <person name="Jocker A."/>
            <person name="Kenton S.M."/>
            <person name="Kim D.J."/>
            <person name="Klee K."/>
            <person name="Lai H."/>
            <person name="Lang C."/>
            <person name="Lin S."/>
            <person name="Macmil S.L."/>
            <person name="Magdelenat G."/>
            <person name="Matthews L."/>
            <person name="McCorrison J."/>
            <person name="Monaghan E.L."/>
            <person name="Mun J.H."/>
            <person name="Najar F.Z."/>
            <person name="Nicholson C."/>
            <person name="Noirot C."/>
            <person name="O'Bleness M."/>
            <person name="Paule C.R."/>
            <person name="Poulain J."/>
            <person name="Prion F."/>
            <person name="Qin B."/>
            <person name="Qu C."/>
            <person name="Retzel E.F."/>
            <person name="Riddle C."/>
            <person name="Sallet E."/>
            <person name="Samain S."/>
            <person name="Samson N."/>
            <person name="Sanders I."/>
            <person name="Saurat O."/>
            <person name="Scarpelli C."/>
            <person name="Schiex T."/>
            <person name="Segurens B."/>
            <person name="Severin A.J."/>
            <person name="Sherrier D.J."/>
            <person name="Shi R."/>
            <person name="Sims S."/>
            <person name="Singer S.R."/>
            <person name="Sinharoy S."/>
            <person name="Sterck L."/>
            <person name="Viollet A."/>
            <person name="Wang B.B."/>
            <person name="Wang K."/>
            <person name="Wang M."/>
            <person name="Wang X."/>
            <person name="Warfsmann J."/>
            <person name="Weissenbach J."/>
            <person name="White D.D."/>
            <person name="White J.D."/>
            <person name="Wiley G.B."/>
            <person name="Wincker P."/>
            <person name="Xing Y."/>
            <person name="Yang L."/>
            <person name="Yao Z."/>
            <person name="Ying F."/>
            <person name="Zhai J."/>
            <person name="Zhou L."/>
            <person name="Zuber A."/>
            <person name="Denarie J."/>
            <person name="Dixon R.A."/>
            <person name="May G.D."/>
            <person name="Schwartz D.C."/>
            <person name="Rogers J."/>
            <person name="Quetier F."/>
            <person name="Town C.D."/>
            <person name="Roe B.A."/>
        </authorList>
    </citation>
    <scope>NUCLEOTIDE SEQUENCE [LARGE SCALE GENOMIC DNA]</scope>
    <source>
        <strain evidence="6">A17</strain>
        <strain evidence="7 8">cv. Jemalong A17</strain>
    </source>
</reference>
<dbReference type="InterPro" id="IPR035669">
    <property type="entry name" value="SGNH_plant_lipase-like"/>
</dbReference>
<evidence type="ECO:0000256" key="2">
    <source>
        <dbReference type="ARBA" id="ARBA00022729"/>
    </source>
</evidence>
<dbReference type="EMBL" id="CM001219">
    <property type="protein sequence ID" value="KEH34272.1"/>
    <property type="molecule type" value="Genomic_DNA"/>
</dbReference>
<dbReference type="PANTHER" id="PTHR22835:SF577">
    <property type="entry name" value="GDSL-LIKE LIPASE_ACYLHYDROLASE SUPERFAMILY PROTEIN"/>
    <property type="match status" value="1"/>
</dbReference>
<reference evidence="6 8" key="2">
    <citation type="journal article" date="2014" name="BMC Genomics">
        <title>An improved genome release (version Mt4.0) for the model legume Medicago truncatula.</title>
        <authorList>
            <person name="Tang H."/>
            <person name="Krishnakumar V."/>
            <person name="Bidwell S."/>
            <person name="Rosen B."/>
            <person name="Chan A."/>
            <person name="Zhou S."/>
            <person name="Gentzbittel L."/>
            <person name="Childs K.L."/>
            <person name="Yandell M."/>
            <person name="Gundlach H."/>
            <person name="Mayer K.F."/>
            <person name="Schwartz D.C."/>
            <person name="Town C.D."/>
        </authorList>
    </citation>
    <scope>GENOME REANNOTATION</scope>
    <source>
        <strain evidence="6">A17</strain>
        <strain evidence="7 8">cv. Jemalong A17</strain>
    </source>
</reference>
<accession>A0A072UXH1</accession>
<reference evidence="7" key="3">
    <citation type="submission" date="2015-04" db="UniProtKB">
        <authorList>
            <consortium name="EnsemblPlants"/>
        </authorList>
    </citation>
    <scope>IDENTIFICATION</scope>
    <source>
        <strain evidence="7">cv. Jemalong A17</strain>
    </source>
</reference>
<organism evidence="6 8">
    <name type="scientific">Medicago truncatula</name>
    <name type="common">Barrel medic</name>
    <name type="synonym">Medicago tribuloides</name>
    <dbReference type="NCBI Taxonomy" id="3880"/>
    <lineage>
        <taxon>Eukaryota</taxon>
        <taxon>Viridiplantae</taxon>
        <taxon>Streptophyta</taxon>
        <taxon>Embryophyta</taxon>
        <taxon>Tracheophyta</taxon>
        <taxon>Spermatophyta</taxon>
        <taxon>Magnoliopsida</taxon>
        <taxon>eudicotyledons</taxon>
        <taxon>Gunneridae</taxon>
        <taxon>Pentapetalae</taxon>
        <taxon>rosids</taxon>
        <taxon>fabids</taxon>
        <taxon>Fabales</taxon>
        <taxon>Fabaceae</taxon>
        <taxon>Papilionoideae</taxon>
        <taxon>50 kb inversion clade</taxon>
        <taxon>NPAAA clade</taxon>
        <taxon>Hologalegina</taxon>
        <taxon>IRL clade</taxon>
        <taxon>Trifolieae</taxon>
        <taxon>Medicago</taxon>
    </lineage>
</organism>
<dbReference type="AlphaFoldDB" id="A0A072UXH1"/>
<name>A0A072UXH1_MEDTR</name>
<dbReference type="InterPro" id="IPR001087">
    <property type="entry name" value="GDSL"/>
</dbReference>
<evidence type="ECO:0000256" key="1">
    <source>
        <dbReference type="ARBA" id="ARBA00008668"/>
    </source>
</evidence>
<evidence type="ECO:0000256" key="5">
    <source>
        <dbReference type="SAM" id="SignalP"/>
    </source>
</evidence>
<dbReference type="STRING" id="3880.A0A072UXH1"/>
<dbReference type="CDD" id="cd01837">
    <property type="entry name" value="SGNH_plant_lipase_like"/>
    <property type="match status" value="1"/>
</dbReference>
<evidence type="ECO:0000256" key="4">
    <source>
        <dbReference type="ARBA" id="ARBA00023180"/>
    </source>
</evidence>
<keyword evidence="8" id="KW-1185">Reference proteome</keyword>
<dbReference type="EnsemblPlants" id="KEH34272">
    <property type="protein sequence ID" value="KEH34272"/>
    <property type="gene ID" value="MTR_3g463930"/>
</dbReference>
<comment type="similarity">
    <text evidence="1">Belongs to the 'GDSL' lipolytic enzyme family.</text>
</comment>
<evidence type="ECO:0000256" key="3">
    <source>
        <dbReference type="ARBA" id="ARBA00022801"/>
    </source>
</evidence>
<gene>
    <name evidence="6" type="ordered locus">MTR_3g463930</name>
</gene>
<feature type="chain" id="PRO_5014500050" evidence="5">
    <location>
        <begin position="16"/>
        <end position="395"/>
    </location>
</feature>
<dbReference type="Proteomes" id="UP000002051">
    <property type="component" value="Chromosome 3"/>
</dbReference>
<evidence type="ECO:0000313" key="7">
    <source>
        <dbReference type="EnsemblPlants" id="KEH34272"/>
    </source>
</evidence>
<dbReference type="GO" id="GO:0016788">
    <property type="term" value="F:hydrolase activity, acting on ester bonds"/>
    <property type="evidence" value="ECO:0007669"/>
    <property type="project" value="InterPro"/>
</dbReference>
<keyword evidence="2 5" id="KW-0732">Signal</keyword>